<feature type="transmembrane region" description="Helical" evidence="7">
    <location>
        <begin position="378"/>
        <end position="401"/>
    </location>
</feature>
<dbReference type="Pfam" id="PF07690">
    <property type="entry name" value="MFS_1"/>
    <property type="match status" value="1"/>
</dbReference>
<keyword evidence="4 7" id="KW-1133">Transmembrane helix</keyword>
<dbReference type="PANTHER" id="PTHR23501:SF197">
    <property type="entry name" value="COMD"/>
    <property type="match status" value="1"/>
</dbReference>
<feature type="domain" description="Major facilitator superfamily (MFS) profile" evidence="8">
    <location>
        <begin position="29"/>
        <end position="482"/>
    </location>
</feature>
<dbReference type="SUPFAM" id="SSF103473">
    <property type="entry name" value="MFS general substrate transporter"/>
    <property type="match status" value="1"/>
</dbReference>
<feature type="transmembrane region" description="Helical" evidence="7">
    <location>
        <begin position="125"/>
        <end position="141"/>
    </location>
</feature>
<feature type="transmembrane region" description="Helical" evidence="7">
    <location>
        <begin position="179"/>
        <end position="202"/>
    </location>
</feature>
<evidence type="ECO:0000256" key="2">
    <source>
        <dbReference type="ARBA" id="ARBA00022448"/>
    </source>
</evidence>
<dbReference type="Proteomes" id="UP000602198">
    <property type="component" value="Unassembled WGS sequence"/>
</dbReference>
<dbReference type="PROSITE" id="PS50850">
    <property type="entry name" value="MFS"/>
    <property type="match status" value="1"/>
</dbReference>
<protein>
    <submittedName>
        <fullName evidence="9">MFS transporter</fullName>
    </submittedName>
</protein>
<evidence type="ECO:0000313" key="9">
    <source>
        <dbReference type="EMBL" id="MBL1079394.1"/>
    </source>
</evidence>
<evidence type="ECO:0000256" key="3">
    <source>
        <dbReference type="ARBA" id="ARBA00022692"/>
    </source>
</evidence>
<feature type="transmembrane region" description="Helical" evidence="7">
    <location>
        <begin position="66"/>
        <end position="84"/>
    </location>
</feature>
<comment type="caution">
    <text evidence="9">The sequence shown here is derived from an EMBL/GenBank/DDBJ whole genome shotgun (WGS) entry which is preliminary data.</text>
</comment>
<keyword evidence="10" id="KW-1185">Reference proteome</keyword>
<dbReference type="EMBL" id="JAERRJ010000016">
    <property type="protein sequence ID" value="MBL1079394.1"/>
    <property type="molecule type" value="Genomic_DNA"/>
</dbReference>
<accession>A0ABS1MFN6</accession>
<feature type="transmembrane region" description="Helical" evidence="7">
    <location>
        <begin position="214"/>
        <end position="235"/>
    </location>
</feature>
<feature type="compositionally biased region" description="Basic and acidic residues" evidence="6">
    <location>
        <begin position="533"/>
        <end position="543"/>
    </location>
</feature>
<feature type="transmembrane region" description="Helical" evidence="7">
    <location>
        <begin position="282"/>
        <end position="303"/>
    </location>
</feature>
<dbReference type="Gene3D" id="1.20.1250.20">
    <property type="entry name" value="MFS general substrate transporter like domains"/>
    <property type="match status" value="1"/>
</dbReference>
<feature type="transmembrane region" description="Helical" evidence="7">
    <location>
        <begin position="241"/>
        <end position="262"/>
    </location>
</feature>
<feature type="transmembrane region" description="Helical" evidence="7">
    <location>
        <begin position="352"/>
        <end position="372"/>
    </location>
</feature>
<evidence type="ECO:0000256" key="7">
    <source>
        <dbReference type="SAM" id="Phobius"/>
    </source>
</evidence>
<dbReference type="InterPro" id="IPR011701">
    <property type="entry name" value="MFS"/>
</dbReference>
<evidence type="ECO:0000256" key="1">
    <source>
        <dbReference type="ARBA" id="ARBA00004651"/>
    </source>
</evidence>
<keyword evidence="3 7" id="KW-0812">Transmembrane</keyword>
<keyword evidence="2" id="KW-0813">Transport</keyword>
<dbReference type="InterPro" id="IPR036259">
    <property type="entry name" value="MFS_trans_sf"/>
</dbReference>
<proteinExistence type="predicted"/>
<feature type="transmembrane region" description="Helical" evidence="7">
    <location>
        <begin position="148"/>
        <end position="167"/>
    </location>
</feature>
<feature type="transmembrane region" description="Helical" evidence="7">
    <location>
        <begin position="29"/>
        <end position="54"/>
    </location>
</feature>
<name>A0ABS1MFN6_9NOCA</name>
<reference evidence="9 10" key="1">
    <citation type="submission" date="2021-01" db="EMBL/GenBank/DDBJ databases">
        <title>WGS of actinomycetes isolated from Thailand.</title>
        <authorList>
            <person name="Thawai C."/>
        </authorList>
    </citation>
    <scope>NUCLEOTIDE SEQUENCE [LARGE SCALE GENOMIC DNA]</scope>
    <source>
        <strain evidence="9 10">LPG 2</strain>
    </source>
</reference>
<feature type="transmembrane region" description="Helical" evidence="7">
    <location>
        <begin position="323"/>
        <end position="345"/>
    </location>
</feature>
<dbReference type="InterPro" id="IPR020846">
    <property type="entry name" value="MFS_dom"/>
</dbReference>
<feature type="region of interest" description="Disordered" evidence="6">
    <location>
        <begin position="513"/>
        <end position="543"/>
    </location>
</feature>
<evidence type="ECO:0000256" key="5">
    <source>
        <dbReference type="ARBA" id="ARBA00023136"/>
    </source>
</evidence>
<gene>
    <name evidence="9" type="ORF">JK358_33810</name>
</gene>
<keyword evidence="5 7" id="KW-0472">Membrane</keyword>
<dbReference type="PANTHER" id="PTHR23501">
    <property type="entry name" value="MAJOR FACILITATOR SUPERFAMILY"/>
    <property type="match status" value="1"/>
</dbReference>
<feature type="transmembrane region" description="Helical" evidence="7">
    <location>
        <begin position="96"/>
        <end position="119"/>
    </location>
</feature>
<evidence type="ECO:0000256" key="6">
    <source>
        <dbReference type="SAM" id="MobiDB-lite"/>
    </source>
</evidence>
<comment type="subcellular location">
    <subcellularLocation>
        <location evidence="1">Cell membrane</location>
        <topology evidence="1">Multi-pass membrane protein</topology>
    </subcellularLocation>
</comment>
<evidence type="ECO:0000256" key="4">
    <source>
        <dbReference type="ARBA" id="ARBA00022989"/>
    </source>
</evidence>
<organism evidence="9 10">
    <name type="scientific">Nocardia acididurans</name>
    <dbReference type="NCBI Taxonomy" id="2802282"/>
    <lineage>
        <taxon>Bacteria</taxon>
        <taxon>Bacillati</taxon>
        <taxon>Actinomycetota</taxon>
        <taxon>Actinomycetes</taxon>
        <taxon>Mycobacteriales</taxon>
        <taxon>Nocardiaceae</taxon>
        <taxon>Nocardia</taxon>
    </lineage>
</organism>
<feature type="transmembrane region" description="Helical" evidence="7">
    <location>
        <begin position="413"/>
        <end position="432"/>
    </location>
</feature>
<sequence>MERREFTVNDDTVEIPVLGVREHRWSRRLILWAAVLILANVLADVVIGSPMMVLPQLLEHFDTDQAAWLNASAMLAGALWSPLLAKSSDLFGKRRILVGTLLLAGVGALICLVAPTLWIFLAGRFLQGAAFAAVFLTVALVRQICTPGVAMAVVGLVTSGSSIVGIVEPFLMKPVIDAFGYRSVFLAAALLAGVSALCVRALLPESPIRDSGRIDVLGALLLGGGLGAVLAYLSLGREFGWLSAGMVLLLTGGAAALAGWVVRTLRIDEPVIDLRALSRPILLTLLALVLAAGSFRSMLQLTGLVARVSPDQGLGYGLGEGEAIAVLLAAPNLGIVLGGVGAGWMAGRFGPALPLLVGITVGAGASFGMLAGVSAVPLAIACGTLLGVAAGAIGASGYNLATALAAPERQGTIAGLVSVVLALGSVVVNFAGGEVLKATRAPGISADGPPMSTATGVYLYIAMAAVLFVLASVPAVLLARNRTVPADAYSGAIGWREEAARRARVGHRIDRSAARGIGSARGTPAHGQQPRRSGIDHGRGGDR</sequence>
<evidence type="ECO:0000313" key="10">
    <source>
        <dbReference type="Proteomes" id="UP000602198"/>
    </source>
</evidence>
<evidence type="ECO:0000259" key="8">
    <source>
        <dbReference type="PROSITE" id="PS50850"/>
    </source>
</evidence>
<feature type="transmembrane region" description="Helical" evidence="7">
    <location>
        <begin position="457"/>
        <end position="479"/>
    </location>
</feature>